<evidence type="ECO:0000313" key="4">
    <source>
        <dbReference type="EMBL" id="MPY67071.1"/>
    </source>
</evidence>
<evidence type="ECO:0000256" key="1">
    <source>
        <dbReference type="ARBA" id="ARBA00022723"/>
    </source>
</evidence>
<dbReference type="Proteomes" id="UP000484842">
    <property type="component" value="Unassembled WGS sequence"/>
</dbReference>
<sequence length="165" mass="16908">MNRLALSAVLLTALAPALAQSSGTTSAPPTVTSRSASKTVQVAFVAGHAGHNGGLNYNGDAKGEKTLTVPLGWTVEVSLSNAGKMPHDFAVVAGTAVPTDFSKVRLAFPNAATSVIAPGGAAAATRFVANRPGTYLILCRVGRHAQNGMYVKMTVSNSVKAPTYR</sequence>
<dbReference type="InterPro" id="IPR033138">
    <property type="entry name" value="Cu_oxidase_CS"/>
</dbReference>
<feature type="domain" description="Sulfocyanin-like C-terminal" evidence="3">
    <location>
        <begin position="32"/>
        <end position="162"/>
    </location>
</feature>
<dbReference type="Gene3D" id="2.60.40.420">
    <property type="entry name" value="Cupredoxins - blue copper proteins"/>
    <property type="match status" value="1"/>
</dbReference>
<name>A0A7X1NXA2_9DEIO</name>
<reference evidence="4 5" key="1">
    <citation type="submission" date="2019-10" db="EMBL/GenBank/DDBJ databases">
        <title>Deinococcus sp. isolated from soil.</title>
        <authorList>
            <person name="Li Y."/>
            <person name="Wang J."/>
        </authorList>
    </citation>
    <scope>NUCLEOTIDE SEQUENCE [LARGE SCALE GENOMIC DNA]</scope>
    <source>
        <strain evidence="4 5">SDU3-2</strain>
    </source>
</reference>
<gene>
    <name evidence="4" type="ORF">F8S09_10270</name>
</gene>
<keyword evidence="5" id="KW-1185">Reference proteome</keyword>
<evidence type="ECO:0000313" key="5">
    <source>
        <dbReference type="Proteomes" id="UP000484842"/>
    </source>
</evidence>
<dbReference type="GO" id="GO:0046872">
    <property type="term" value="F:metal ion binding"/>
    <property type="evidence" value="ECO:0007669"/>
    <property type="project" value="UniProtKB-KW"/>
</dbReference>
<dbReference type="EMBL" id="WBSL01000004">
    <property type="protein sequence ID" value="MPY67071.1"/>
    <property type="molecule type" value="Genomic_DNA"/>
</dbReference>
<dbReference type="RefSeq" id="WP_152871400.1">
    <property type="nucleotide sequence ID" value="NZ_WBSL01000004.1"/>
</dbReference>
<evidence type="ECO:0000259" key="3">
    <source>
        <dbReference type="Pfam" id="PF06525"/>
    </source>
</evidence>
<protein>
    <submittedName>
        <fullName evidence="4">Multicopper oxidase domain-containing protein</fullName>
    </submittedName>
</protein>
<dbReference type="InterPro" id="IPR008972">
    <property type="entry name" value="Cupredoxin"/>
</dbReference>
<dbReference type="Pfam" id="PF06525">
    <property type="entry name" value="SoxE"/>
    <property type="match status" value="1"/>
</dbReference>
<dbReference type="AlphaFoldDB" id="A0A7X1NXA2"/>
<keyword evidence="2" id="KW-0732">Signal</keyword>
<dbReference type="PROSITE" id="PS00079">
    <property type="entry name" value="MULTICOPPER_OXIDASE1"/>
    <property type="match status" value="1"/>
</dbReference>
<keyword evidence="1" id="KW-0479">Metal-binding</keyword>
<organism evidence="4 5">
    <name type="scientific">Deinococcus terrestris</name>
    <dbReference type="NCBI Taxonomy" id="2651870"/>
    <lineage>
        <taxon>Bacteria</taxon>
        <taxon>Thermotogati</taxon>
        <taxon>Deinococcota</taxon>
        <taxon>Deinococci</taxon>
        <taxon>Deinococcales</taxon>
        <taxon>Deinococcaceae</taxon>
        <taxon>Deinococcus</taxon>
    </lineage>
</organism>
<dbReference type="SUPFAM" id="SSF49503">
    <property type="entry name" value="Cupredoxins"/>
    <property type="match status" value="1"/>
</dbReference>
<feature type="signal peptide" evidence="2">
    <location>
        <begin position="1"/>
        <end position="19"/>
    </location>
</feature>
<dbReference type="InterPro" id="IPR049544">
    <property type="entry name" value="SoxE-like_C"/>
</dbReference>
<accession>A0A7X1NXA2</accession>
<comment type="caution">
    <text evidence="4">The sequence shown here is derived from an EMBL/GenBank/DDBJ whole genome shotgun (WGS) entry which is preliminary data.</text>
</comment>
<evidence type="ECO:0000256" key="2">
    <source>
        <dbReference type="SAM" id="SignalP"/>
    </source>
</evidence>
<feature type="chain" id="PRO_5031139778" evidence="2">
    <location>
        <begin position="20"/>
        <end position="165"/>
    </location>
</feature>
<proteinExistence type="predicted"/>